<dbReference type="SUPFAM" id="SSF52833">
    <property type="entry name" value="Thioredoxin-like"/>
    <property type="match status" value="1"/>
</dbReference>
<gene>
    <name evidence="8" type="ORF">HH303_19455</name>
</gene>
<keyword evidence="5 7" id="KW-0411">Iron-sulfur</keyword>
<proteinExistence type="inferred from homology"/>
<keyword evidence="9" id="KW-1185">Reference proteome</keyword>
<dbReference type="CDD" id="cd03081">
    <property type="entry name" value="TRX_Fd_NuoE_FDH_gamma"/>
    <property type="match status" value="1"/>
</dbReference>
<dbReference type="PANTHER" id="PTHR43342">
    <property type="entry name" value="NADH-QUINONE OXIDOREDUCTASE, E SUBUNIT"/>
    <property type="match status" value="1"/>
</dbReference>
<dbReference type="PANTHER" id="PTHR43342:SF2">
    <property type="entry name" value="POTENTIAL NAD-REDUCING HYDROGENASE SUBUNIT"/>
    <property type="match status" value="1"/>
</dbReference>
<evidence type="ECO:0000256" key="3">
    <source>
        <dbReference type="ARBA" id="ARBA00022723"/>
    </source>
</evidence>
<evidence type="ECO:0000256" key="4">
    <source>
        <dbReference type="ARBA" id="ARBA00023004"/>
    </source>
</evidence>
<dbReference type="Gene3D" id="3.40.30.10">
    <property type="entry name" value="Glutaredoxin"/>
    <property type="match status" value="1"/>
</dbReference>
<dbReference type="Pfam" id="PF01257">
    <property type="entry name" value="2Fe-2S_thioredx"/>
    <property type="match status" value="1"/>
</dbReference>
<protein>
    <submittedName>
        <fullName evidence="8">NADH-quinone oxidoreductase subunit E</fullName>
    </submittedName>
</protein>
<organism evidence="8 9">
    <name type="scientific">Pacificispira spongiicola</name>
    <dbReference type="NCBI Taxonomy" id="2729598"/>
    <lineage>
        <taxon>Bacteria</taxon>
        <taxon>Pseudomonadati</taxon>
        <taxon>Pseudomonadota</taxon>
        <taxon>Alphaproteobacteria</taxon>
        <taxon>Rhodospirillales</taxon>
        <taxon>Rhodospirillaceae</taxon>
        <taxon>Pacificispira</taxon>
    </lineage>
</organism>
<dbReference type="Proteomes" id="UP000539372">
    <property type="component" value="Unassembled WGS sequence"/>
</dbReference>
<dbReference type="GO" id="GO:0046872">
    <property type="term" value="F:metal ion binding"/>
    <property type="evidence" value="ECO:0007669"/>
    <property type="project" value="UniProtKB-KW"/>
</dbReference>
<keyword evidence="2 7" id="KW-0001">2Fe-2S</keyword>
<dbReference type="EMBL" id="JABBNT010000008">
    <property type="protein sequence ID" value="NMM46676.1"/>
    <property type="molecule type" value="Genomic_DNA"/>
</dbReference>
<dbReference type="AlphaFoldDB" id="A0A7Y0E3R1"/>
<feature type="binding site" evidence="7">
    <location>
        <position position="126"/>
    </location>
    <ligand>
        <name>[2Fe-2S] cluster</name>
        <dbReference type="ChEBI" id="CHEBI:190135"/>
    </ligand>
</feature>
<evidence type="ECO:0000256" key="5">
    <source>
        <dbReference type="ARBA" id="ARBA00023014"/>
    </source>
</evidence>
<keyword evidence="3 7" id="KW-0479">Metal-binding</keyword>
<dbReference type="InterPro" id="IPR002023">
    <property type="entry name" value="NuoE-like"/>
</dbReference>
<dbReference type="PIRSF" id="PIRSF000216">
    <property type="entry name" value="NADH_DH_24kDa"/>
    <property type="match status" value="1"/>
</dbReference>
<sequence length="160" mass="17092">MNEERASASEIEGAVETVCGRHGNTPSELIEILHDLQDMLGYVPESALPVLAKKLNLSRAEVHGVVSFYHDFRHNPAGRVTVKICSAEACQSMGALPLIEEFCRRNGVTMGETKGDGSLTVEPVYCLGNCALSPAAEVNGRPMARVDAAKLDAAVKEALV</sequence>
<accession>A0A7Y0E3R1</accession>
<comment type="caution">
    <text evidence="8">The sequence shown here is derived from an EMBL/GenBank/DDBJ whole genome shotgun (WGS) entry which is preliminary data.</text>
</comment>
<keyword evidence="4 7" id="KW-0408">Iron</keyword>
<comment type="similarity">
    <text evidence="1">Belongs to the complex I 24 kDa subunit family.</text>
</comment>
<evidence type="ECO:0000256" key="7">
    <source>
        <dbReference type="PIRSR" id="PIRSR000216-1"/>
    </source>
</evidence>
<evidence type="ECO:0000256" key="1">
    <source>
        <dbReference type="ARBA" id="ARBA00010643"/>
    </source>
</evidence>
<evidence type="ECO:0000256" key="6">
    <source>
        <dbReference type="ARBA" id="ARBA00034078"/>
    </source>
</evidence>
<feature type="binding site" evidence="7">
    <location>
        <position position="90"/>
    </location>
    <ligand>
        <name>[2Fe-2S] cluster</name>
        <dbReference type="ChEBI" id="CHEBI:190135"/>
    </ligand>
</feature>
<name>A0A7Y0E3R1_9PROT</name>
<dbReference type="GO" id="GO:0051537">
    <property type="term" value="F:2 iron, 2 sulfur cluster binding"/>
    <property type="evidence" value="ECO:0007669"/>
    <property type="project" value="UniProtKB-KW"/>
</dbReference>
<dbReference type="GO" id="GO:0016491">
    <property type="term" value="F:oxidoreductase activity"/>
    <property type="evidence" value="ECO:0007669"/>
    <property type="project" value="InterPro"/>
</dbReference>
<comment type="cofactor">
    <cofactor evidence="6">
        <name>[2Fe-2S] cluster</name>
        <dbReference type="ChEBI" id="CHEBI:190135"/>
    </cofactor>
</comment>
<dbReference type="InterPro" id="IPR036249">
    <property type="entry name" value="Thioredoxin-like_sf"/>
</dbReference>
<evidence type="ECO:0000313" key="8">
    <source>
        <dbReference type="EMBL" id="NMM46676.1"/>
    </source>
</evidence>
<feature type="binding site" evidence="7">
    <location>
        <position position="85"/>
    </location>
    <ligand>
        <name>[2Fe-2S] cluster</name>
        <dbReference type="ChEBI" id="CHEBI:190135"/>
    </ligand>
</feature>
<evidence type="ECO:0000256" key="2">
    <source>
        <dbReference type="ARBA" id="ARBA00022714"/>
    </source>
</evidence>
<comment type="cofactor">
    <cofactor evidence="7">
        <name>[2Fe-2S] cluster</name>
        <dbReference type="ChEBI" id="CHEBI:190135"/>
    </cofactor>
    <text evidence="7">Binds 1 [2Fe-2S] cluster.</text>
</comment>
<feature type="binding site" evidence="7">
    <location>
        <position position="130"/>
    </location>
    <ligand>
        <name>[2Fe-2S] cluster</name>
        <dbReference type="ChEBI" id="CHEBI:190135"/>
    </ligand>
</feature>
<dbReference type="InterPro" id="IPR028431">
    <property type="entry name" value="NADP_DH_HndA-like"/>
</dbReference>
<evidence type="ECO:0000313" key="9">
    <source>
        <dbReference type="Proteomes" id="UP000539372"/>
    </source>
</evidence>
<reference evidence="8 9" key="1">
    <citation type="submission" date="2020-04" db="EMBL/GenBank/DDBJ databases">
        <title>Rhodospirillaceae bacterium KN72 isolated from deep sea.</title>
        <authorList>
            <person name="Zhang D.-C."/>
        </authorList>
    </citation>
    <scope>NUCLEOTIDE SEQUENCE [LARGE SCALE GENOMIC DNA]</scope>
    <source>
        <strain evidence="8 9">KN72</strain>
    </source>
</reference>
<dbReference type="InterPro" id="IPR041921">
    <property type="entry name" value="NuoE_N"/>
</dbReference>
<dbReference type="Gene3D" id="1.10.10.1590">
    <property type="entry name" value="NADH-quinone oxidoreductase subunit E"/>
    <property type="match status" value="1"/>
</dbReference>